<feature type="domain" description="PAC" evidence="3">
    <location>
        <begin position="167"/>
        <end position="224"/>
    </location>
</feature>
<evidence type="ECO:0000259" key="3">
    <source>
        <dbReference type="PROSITE" id="PS50113"/>
    </source>
</evidence>
<dbReference type="CDD" id="cd00130">
    <property type="entry name" value="PAS"/>
    <property type="match status" value="2"/>
</dbReference>
<proteinExistence type="predicted"/>
<protein>
    <recommendedName>
        <fullName evidence="7">Sensor domain-containing diguanylate cyclase</fullName>
    </recommendedName>
</protein>
<feature type="domain" description="PAS" evidence="2">
    <location>
        <begin position="96"/>
        <end position="168"/>
    </location>
</feature>
<dbReference type="InterPro" id="IPR000700">
    <property type="entry name" value="PAS-assoc_C"/>
</dbReference>
<dbReference type="NCBIfam" id="TIGR00254">
    <property type="entry name" value="GGDEF"/>
    <property type="match status" value="1"/>
</dbReference>
<dbReference type="CDD" id="cd01949">
    <property type="entry name" value="GGDEF"/>
    <property type="match status" value="1"/>
</dbReference>
<dbReference type="Gene3D" id="3.30.450.20">
    <property type="entry name" value="PAS domain"/>
    <property type="match status" value="2"/>
</dbReference>
<feature type="domain" description="GGDEF" evidence="4">
    <location>
        <begin position="256"/>
        <end position="389"/>
    </location>
</feature>
<evidence type="ECO:0000313" key="5">
    <source>
        <dbReference type="EMBL" id="PQJ96675.1"/>
    </source>
</evidence>
<dbReference type="PANTHER" id="PTHR44757:SF2">
    <property type="entry name" value="BIOFILM ARCHITECTURE MAINTENANCE PROTEIN MBAA"/>
    <property type="match status" value="1"/>
</dbReference>
<dbReference type="InterPro" id="IPR000160">
    <property type="entry name" value="GGDEF_dom"/>
</dbReference>
<dbReference type="EMBL" id="PPGH01000034">
    <property type="protein sequence ID" value="PQJ96675.1"/>
    <property type="molecule type" value="Genomic_DNA"/>
</dbReference>
<evidence type="ECO:0000259" key="2">
    <source>
        <dbReference type="PROSITE" id="PS50112"/>
    </source>
</evidence>
<evidence type="ECO:0008006" key="7">
    <source>
        <dbReference type="Google" id="ProtNLM"/>
    </source>
</evidence>
<gene>
    <name evidence="5" type="ORF">CXB77_07830</name>
</gene>
<dbReference type="Pfam" id="PF08448">
    <property type="entry name" value="PAS_4"/>
    <property type="match status" value="2"/>
</dbReference>
<dbReference type="PROSITE" id="PS50113">
    <property type="entry name" value="PAC"/>
    <property type="match status" value="1"/>
</dbReference>
<organism evidence="5 6">
    <name type="scientific">Chromatium okenii</name>
    <dbReference type="NCBI Taxonomy" id="61644"/>
    <lineage>
        <taxon>Bacteria</taxon>
        <taxon>Pseudomonadati</taxon>
        <taxon>Pseudomonadota</taxon>
        <taxon>Gammaproteobacteria</taxon>
        <taxon>Chromatiales</taxon>
        <taxon>Chromatiaceae</taxon>
        <taxon>Chromatium</taxon>
    </lineage>
</organism>
<dbReference type="NCBIfam" id="TIGR00229">
    <property type="entry name" value="sensory_box"/>
    <property type="match status" value="2"/>
</dbReference>
<comment type="caution">
    <text evidence="5">The sequence shown here is derived from an EMBL/GenBank/DDBJ whole genome shotgun (WGS) entry which is preliminary data.</text>
</comment>
<dbReference type="FunFam" id="3.30.70.270:FF:000001">
    <property type="entry name" value="Diguanylate cyclase domain protein"/>
    <property type="match status" value="1"/>
</dbReference>
<dbReference type="SMART" id="SM00091">
    <property type="entry name" value="PAS"/>
    <property type="match status" value="1"/>
</dbReference>
<dbReference type="Pfam" id="PF00990">
    <property type="entry name" value="GGDEF"/>
    <property type="match status" value="1"/>
</dbReference>
<sequence>MLQASENFQQLIGITAQEMVGKTMEELFPPDFAAQITADDWKVCSKGEKLIVEEGFNGRYYTTVKFPIVQGDQIFLAGYSIDITERKQLELALSNALQRLHAHMDNSPLGVIEFDPQLRVMRWSKEAEHLFGWSADEVVGRHPSEIAWNHPDDVIAFITQLSDMIKGELSHIIVRTHHFHRHDYRVDCVWYGSAIYDQTGQLTSLLFLILDITERTRLEAELQKQATTDELTGLVNRRHFMALAEIELKRARRFKCPFAIVSIDLDRLKYVNDTYGHAAGDQALITLAQCGQKTLREIDVWARFGGDEFAVLLPEATREQAHEAIERLCYALAGSSLMLSNDLVILTVSAGIACLIDDDESLDELLKRADQALYRAKAAGRNCIQCSASI</sequence>
<keyword evidence="6" id="KW-1185">Reference proteome</keyword>
<dbReference type="GO" id="GO:0003824">
    <property type="term" value="F:catalytic activity"/>
    <property type="evidence" value="ECO:0007669"/>
    <property type="project" value="UniProtKB-ARBA"/>
</dbReference>
<dbReference type="SUPFAM" id="SSF55785">
    <property type="entry name" value="PYP-like sensor domain (PAS domain)"/>
    <property type="match status" value="2"/>
</dbReference>
<dbReference type="PROSITE" id="PS50887">
    <property type="entry name" value="GGDEF"/>
    <property type="match status" value="1"/>
</dbReference>
<dbReference type="Gene3D" id="3.30.70.270">
    <property type="match status" value="1"/>
</dbReference>
<evidence type="ECO:0000256" key="1">
    <source>
        <dbReference type="ARBA" id="ARBA00001946"/>
    </source>
</evidence>
<dbReference type="RefSeq" id="WP_105073434.1">
    <property type="nucleotide sequence ID" value="NZ_PPGH01000034.1"/>
</dbReference>
<dbReference type="InterPro" id="IPR035965">
    <property type="entry name" value="PAS-like_dom_sf"/>
</dbReference>
<accession>A0A2S7XSH4</accession>
<dbReference type="Proteomes" id="UP000239936">
    <property type="component" value="Unassembled WGS sequence"/>
</dbReference>
<dbReference type="InterPro" id="IPR029787">
    <property type="entry name" value="Nucleotide_cyclase"/>
</dbReference>
<dbReference type="PANTHER" id="PTHR44757">
    <property type="entry name" value="DIGUANYLATE CYCLASE DGCP"/>
    <property type="match status" value="1"/>
</dbReference>
<dbReference type="InterPro" id="IPR000014">
    <property type="entry name" value="PAS"/>
</dbReference>
<dbReference type="SUPFAM" id="SSF55073">
    <property type="entry name" value="Nucleotide cyclase"/>
    <property type="match status" value="1"/>
</dbReference>
<evidence type="ECO:0000313" key="6">
    <source>
        <dbReference type="Proteomes" id="UP000239936"/>
    </source>
</evidence>
<dbReference type="SMART" id="SM00267">
    <property type="entry name" value="GGDEF"/>
    <property type="match status" value="1"/>
</dbReference>
<dbReference type="AlphaFoldDB" id="A0A2S7XSH4"/>
<reference evidence="5 6" key="1">
    <citation type="submission" date="2018-01" db="EMBL/GenBank/DDBJ databases">
        <title>The complete genome sequence of Chromatium okenii LaCa, a purple sulfur bacterium with a turbulent life.</title>
        <authorList>
            <person name="Luedin S.M."/>
            <person name="Liechti N."/>
            <person name="Storelli N."/>
            <person name="Danza F."/>
            <person name="Wittwer M."/>
            <person name="Pothier J.F."/>
            <person name="Tonolla M.A."/>
        </authorList>
    </citation>
    <scope>NUCLEOTIDE SEQUENCE [LARGE SCALE GENOMIC DNA]</scope>
    <source>
        <strain evidence="5 6">LaCa</strain>
    </source>
</reference>
<feature type="domain" description="PAS" evidence="2">
    <location>
        <begin position="1"/>
        <end position="31"/>
    </location>
</feature>
<dbReference type="InterPro" id="IPR052155">
    <property type="entry name" value="Biofilm_reg_signaling"/>
</dbReference>
<dbReference type="InterPro" id="IPR043128">
    <property type="entry name" value="Rev_trsase/Diguanyl_cyclase"/>
</dbReference>
<comment type="cofactor">
    <cofactor evidence="1">
        <name>Mg(2+)</name>
        <dbReference type="ChEBI" id="CHEBI:18420"/>
    </cofactor>
</comment>
<evidence type="ECO:0000259" key="4">
    <source>
        <dbReference type="PROSITE" id="PS50887"/>
    </source>
</evidence>
<dbReference type="PROSITE" id="PS50112">
    <property type="entry name" value="PAS"/>
    <property type="match status" value="2"/>
</dbReference>
<dbReference type="InterPro" id="IPR013656">
    <property type="entry name" value="PAS_4"/>
</dbReference>
<name>A0A2S7XSH4_9GAMM</name>